<evidence type="ECO:0000256" key="6">
    <source>
        <dbReference type="ARBA" id="ARBA00023146"/>
    </source>
</evidence>
<dbReference type="InterPro" id="IPR049940">
    <property type="entry name" value="GluQ/Sye"/>
</dbReference>
<dbReference type="PANTHER" id="PTHR43311:SF1">
    <property type="entry name" value="GLUTAMYL-Q TRNA(ASP) SYNTHETASE"/>
    <property type="match status" value="1"/>
</dbReference>
<dbReference type="Proteomes" id="UP000431269">
    <property type="component" value="Chromosome"/>
</dbReference>
<dbReference type="PROSITE" id="PS00178">
    <property type="entry name" value="AA_TRNA_LIGASE_I"/>
    <property type="match status" value="1"/>
</dbReference>
<reference evidence="10" key="1">
    <citation type="submission" date="2019-12" db="EMBL/GenBank/DDBJ databases">
        <title>Complete genome of Terracaulis silvestris 0127_4.</title>
        <authorList>
            <person name="Vieira S."/>
            <person name="Riedel T."/>
            <person name="Sproer C."/>
            <person name="Pascual J."/>
            <person name="Boedeker C."/>
            <person name="Overmann J."/>
        </authorList>
    </citation>
    <scope>NUCLEOTIDE SEQUENCE [LARGE SCALE GENOMIC DNA]</scope>
    <source>
        <strain evidence="10">0127_4</strain>
    </source>
</reference>
<dbReference type="InterPro" id="IPR014729">
    <property type="entry name" value="Rossmann-like_a/b/a_fold"/>
</dbReference>
<dbReference type="GO" id="GO:0004818">
    <property type="term" value="F:glutamate-tRNA ligase activity"/>
    <property type="evidence" value="ECO:0007669"/>
    <property type="project" value="UniProtKB-EC"/>
</dbReference>
<name>A0A6I6MZ82_9CAUL</name>
<evidence type="ECO:0000256" key="4">
    <source>
        <dbReference type="ARBA" id="ARBA00022833"/>
    </source>
</evidence>
<dbReference type="EMBL" id="CP047045">
    <property type="protein sequence ID" value="QGZ96443.1"/>
    <property type="molecule type" value="Genomic_DNA"/>
</dbReference>
<keyword evidence="4" id="KW-0862">Zinc</keyword>
<evidence type="ECO:0000256" key="3">
    <source>
        <dbReference type="ARBA" id="ARBA00022741"/>
    </source>
</evidence>
<dbReference type="PRINTS" id="PR00987">
    <property type="entry name" value="TRNASYNTHGLU"/>
</dbReference>
<dbReference type="RefSeq" id="WP_158767229.1">
    <property type="nucleotide sequence ID" value="NZ_CP047045.1"/>
</dbReference>
<organism evidence="9 10">
    <name type="scientific">Terricaulis silvestris</name>
    <dbReference type="NCBI Taxonomy" id="2686094"/>
    <lineage>
        <taxon>Bacteria</taxon>
        <taxon>Pseudomonadati</taxon>
        <taxon>Pseudomonadota</taxon>
        <taxon>Alphaproteobacteria</taxon>
        <taxon>Caulobacterales</taxon>
        <taxon>Caulobacteraceae</taxon>
        <taxon>Terricaulis</taxon>
    </lineage>
</organism>
<sequence length="279" mass="31238">MSFVTRFAPSPTGYLHLGHALSALTAFDAAREAGGRFILRIEDIDQGRARPEFEAAIFEDLAWLGLEWEKPVRRQSEHMADYEAALRQLSERNLVYRCFRTRKEIADAIASAPHEAQEAFRGEALPPSEEDEKLAAGEPFAWRLSLKKARAALGPAYFALVFEDETGLVRAEPERHGDVILARKDFPTSYHLASVWDDALQGVTHVIRGEDLRDAAHLHVLLQKLLGLPQPVYRHHRLVLGEDGKRLAKRDQAATLRVLREAGKTPDDVRAMLANAPSP</sequence>
<dbReference type="EC" id="6.1.1.17" evidence="9"/>
<feature type="domain" description="Glutamyl/glutaminyl-tRNA synthetase class Ib catalytic" evidence="8">
    <location>
        <begin position="4"/>
        <end position="266"/>
    </location>
</feature>
<dbReference type="AlphaFoldDB" id="A0A6I6MZ82"/>
<keyword evidence="10" id="KW-1185">Reference proteome</keyword>
<keyword evidence="2" id="KW-0479">Metal-binding</keyword>
<evidence type="ECO:0000256" key="5">
    <source>
        <dbReference type="ARBA" id="ARBA00022840"/>
    </source>
</evidence>
<dbReference type="GO" id="GO:0005829">
    <property type="term" value="C:cytosol"/>
    <property type="evidence" value="ECO:0007669"/>
    <property type="project" value="TreeGrafter"/>
</dbReference>
<evidence type="ECO:0000313" key="9">
    <source>
        <dbReference type="EMBL" id="QGZ96443.1"/>
    </source>
</evidence>
<dbReference type="InterPro" id="IPR020058">
    <property type="entry name" value="Glu/Gln-tRNA-synth_Ib_cat-dom"/>
</dbReference>
<dbReference type="Gene3D" id="3.40.50.620">
    <property type="entry name" value="HUPs"/>
    <property type="match status" value="1"/>
</dbReference>
<dbReference type="KEGG" id="tsv:DSM104635_03303"/>
<dbReference type="SUPFAM" id="SSF52374">
    <property type="entry name" value="Nucleotidylyl transferase"/>
    <property type="match status" value="1"/>
</dbReference>
<evidence type="ECO:0000256" key="7">
    <source>
        <dbReference type="RuleBase" id="RU363037"/>
    </source>
</evidence>
<keyword evidence="7" id="KW-0648">Protein biosynthesis</keyword>
<proteinExistence type="inferred from homology"/>
<keyword evidence="5 7" id="KW-0067">ATP-binding</keyword>
<accession>A0A6I6MZ82</accession>
<dbReference type="GO" id="GO:0006424">
    <property type="term" value="P:glutamyl-tRNA aminoacylation"/>
    <property type="evidence" value="ECO:0007669"/>
    <property type="project" value="TreeGrafter"/>
</dbReference>
<protein>
    <submittedName>
        <fullName evidence="9">Glutamate--tRNA ligase</fullName>
        <ecNumber evidence="9">6.1.1.17</ecNumber>
    </submittedName>
</protein>
<dbReference type="NCBIfam" id="NF004315">
    <property type="entry name" value="PRK05710.1-4"/>
    <property type="match status" value="1"/>
</dbReference>
<dbReference type="Pfam" id="PF00749">
    <property type="entry name" value="tRNA-synt_1c"/>
    <property type="match status" value="1"/>
</dbReference>
<evidence type="ECO:0000259" key="8">
    <source>
        <dbReference type="Pfam" id="PF00749"/>
    </source>
</evidence>
<keyword evidence="1 7" id="KW-0436">Ligase</keyword>
<evidence type="ECO:0000313" key="10">
    <source>
        <dbReference type="Proteomes" id="UP000431269"/>
    </source>
</evidence>
<keyword evidence="6 7" id="KW-0030">Aminoacyl-tRNA synthetase</keyword>
<evidence type="ECO:0000256" key="2">
    <source>
        <dbReference type="ARBA" id="ARBA00022723"/>
    </source>
</evidence>
<keyword evidence="3 7" id="KW-0547">Nucleotide-binding</keyword>
<comment type="similarity">
    <text evidence="7">Belongs to the class-I aminoacyl-tRNA synthetase family.</text>
</comment>
<gene>
    <name evidence="9" type="primary">gltX_3</name>
    <name evidence="9" type="ORF">DSM104635_03303</name>
</gene>
<dbReference type="InterPro" id="IPR001412">
    <property type="entry name" value="aa-tRNA-synth_I_CS"/>
</dbReference>
<dbReference type="InterPro" id="IPR000924">
    <property type="entry name" value="Glu/Gln-tRNA-synth"/>
</dbReference>
<evidence type="ECO:0000256" key="1">
    <source>
        <dbReference type="ARBA" id="ARBA00022598"/>
    </source>
</evidence>
<dbReference type="PANTHER" id="PTHR43311">
    <property type="entry name" value="GLUTAMATE--TRNA LIGASE"/>
    <property type="match status" value="1"/>
</dbReference>
<dbReference type="GO" id="GO:0005524">
    <property type="term" value="F:ATP binding"/>
    <property type="evidence" value="ECO:0007669"/>
    <property type="project" value="UniProtKB-KW"/>
</dbReference>